<dbReference type="GO" id="GO:0008184">
    <property type="term" value="F:glycogen phosphorylase activity"/>
    <property type="evidence" value="ECO:0007669"/>
    <property type="project" value="InterPro"/>
</dbReference>
<dbReference type="AlphaFoldDB" id="A0A419W8G5"/>
<dbReference type="InterPro" id="IPR000811">
    <property type="entry name" value="Glyco_trans_35"/>
</dbReference>
<keyword evidence="7" id="KW-1185">Reference proteome</keyword>
<protein>
    <submittedName>
        <fullName evidence="6">Starch phosphorylase</fullName>
    </submittedName>
</protein>
<dbReference type="InterPro" id="IPR052182">
    <property type="entry name" value="Glycogen/Maltodextrin_Phosph"/>
</dbReference>
<evidence type="ECO:0000256" key="2">
    <source>
        <dbReference type="ARBA" id="ARBA00006047"/>
    </source>
</evidence>
<dbReference type="Proteomes" id="UP000283387">
    <property type="component" value="Unassembled WGS sequence"/>
</dbReference>
<evidence type="ECO:0000256" key="3">
    <source>
        <dbReference type="ARBA" id="ARBA00022533"/>
    </source>
</evidence>
<dbReference type="RefSeq" id="WP_120273022.1">
    <property type="nucleotide sequence ID" value="NZ_RAPN01000001.1"/>
</dbReference>
<evidence type="ECO:0000259" key="5">
    <source>
        <dbReference type="Pfam" id="PF11897"/>
    </source>
</evidence>
<organism evidence="6 7">
    <name type="scientific">Mangrovibacterium diazotrophicum</name>
    <dbReference type="NCBI Taxonomy" id="1261403"/>
    <lineage>
        <taxon>Bacteria</taxon>
        <taxon>Pseudomonadati</taxon>
        <taxon>Bacteroidota</taxon>
        <taxon>Bacteroidia</taxon>
        <taxon>Marinilabiliales</taxon>
        <taxon>Prolixibacteraceae</taxon>
        <taxon>Mangrovibacterium</taxon>
    </lineage>
</organism>
<dbReference type="GO" id="GO:0030170">
    <property type="term" value="F:pyridoxal phosphate binding"/>
    <property type="evidence" value="ECO:0007669"/>
    <property type="project" value="InterPro"/>
</dbReference>
<evidence type="ECO:0000256" key="1">
    <source>
        <dbReference type="ARBA" id="ARBA00001275"/>
    </source>
</evidence>
<keyword evidence="4" id="KW-0663">Pyridoxal phosphate</keyword>
<dbReference type="GO" id="GO:0005975">
    <property type="term" value="P:carbohydrate metabolic process"/>
    <property type="evidence" value="ECO:0007669"/>
    <property type="project" value="InterPro"/>
</dbReference>
<comment type="caution">
    <text evidence="6">The sequence shown here is derived from an EMBL/GenBank/DDBJ whole genome shotgun (WGS) entry which is preliminary data.</text>
</comment>
<dbReference type="PIRSF" id="PIRSF000460">
    <property type="entry name" value="Pprylas_GlgP"/>
    <property type="match status" value="1"/>
</dbReference>
<dbReference type="InterPro" id="IPR024517">
    <property type="entry name" value="Glycogen_phosphorylase_DUF3417"/>
</dbReference>
<proteinExistence type="inferred from homology"/>
<dbReference type="SUPFAM" id="SSF53756">
    <property type="entry name" value="UDP-Glycosyltransferase/glycogen phosphorylase"/>
    <property type="match status" value="1"/>
</dbReference>
<keyword evidence="3" id="KW-0021">Allosteric enzyme</keyword>
<dbReference type="Pfam" id="PF00343">
    <property type="entry name" value="Phosphorylase"/>
    <property type="match status" value="1"/>
</dbReference>
<evidence type="ECO:0000256" key="4">
    <source>
        <dbReference type="PIRSR" id="PIRSR000460-1"/>
    </source>
</evidence>
<reference evidence="6 7" key="1">
    <citation type="submission" date="2018-09" db="EMBL/GenBank/DDBJ databases">
        <title>Genomic Encyclopedia of Archaeal and Bacterial Type Strains, Phase II (KMG-II): from individual species to whole genera.</title>
        <authorList>
            <person name="Goeker M."/>
        </authorList>
    </citation>
    <scope>NUCLEOTIDE SEQUENCE [LARGE SCALE GENOMIC DNA]</scope>
    <source>
        <strain evidence="6 7">DSM 27148</strain>
    </source>
</reference>
<dbReference type="Pfam" id="PF11897">
    <property type="entry name" value="DUF3417"/>
    <property type="match status" value="1"/>
</dbReference>
<gene>
    <name evidence="6" type="ORF">BC643_2110</name>
</gene>
<accession>A0A419W8G5</accession>
<sequence>MEIPNWKKLFVESNIPGKLAPLKELSKNLWWAWNTDARELFEQIDPEIWEETAHNPIDLLDKVSYQRFLELEGDEAFINKMKGVSKHLQQYLGDRKELNGPHIAYFSMEYGLHDSLKIFSGGLGILAGDYLKEASDFKVNLVAVGLLYRYGYFKQTISIHGDQMANYDAQQFNKVPVQPALDADGKWIEVEVEYPGRNLKARLWEAKVGSISLYLLDADYEANSDEDRFVTHHLYGGDNENRLKQEMLLGLGGIRALRKLGFESQLYHCNEGHAAMIGLERMKDYLSETGLSFAEAKEVVRASTLFTTHTPVPAGHDSFHQDLFRGYMNFFAEKLGLTWDEFMMLGKSNPGEDHFNMSYLAANMSQGINGVSWLHGEVSKDILKNLYEGFLPEELNIGYVTNGVHYPTWTAKEWKELHLKYFGESFVQNQLDFDLWEKIYKVPDEEIWNTKKKLKLKMIDYIKERFADNWIKRHENPKLISEVLSRLDPNALTIGFARRFATYKRAHLLFRNLDRLSKIVNNPDRPVQFIFAGKAHPADKAGQDLIKYIIEISKRPEFLGKIIFVQNYDINLAKVLLQGVDIWLNTPTRPLEASGTSGEKGVMNGTIHFSVLDGWWVEGYKENAGWALPMERTYDVQDLQDELDAETIYNIFDDEIVPTYYDKNDKGYSEDWVAVVKNTIGQVAPNFTTTRMIRDYQDRFYNPQAKRYDGLVAEDYKLAKELAAWKAKVAAVWADIEVSDVQITDGINNALKIGESYPAKVVLDLKTLSSEDVGLEMVISAPGENGQLELVKTLEFEAAESVKGVTTYNLDINLMDPGYYNYGLRMFPKNEHLPHRQDFMFLKWL</sequence>
<comment type="catalytic activity">
    <reaction evidence="1">
        <text>[(1-&gt;4)-alpha-D-glucosyl](n) + phosphate = [(1-&gt;4)-alpha-D-glucosyl](n-1) + alpha-D-glucose 1-phosphate</text>
        <dbReference type="Rhea" id="RHEA:41732"/>
        <dbReference type="Rhea" id="RHEA-COMP:9584"/>
        <dbReference type="Rhea" id="RHEA-COMP:9586"/>
        <dbReference type="ChEBI" id="CHEBI:15444"/>
        <dbReference type="ChEBI" id="CHEBI:43474"/>
        <dbReference type="ChEBI" id="CHEBI:58601"/>
        <dbReference type="EC" id="2.4.1.1"/>
    </reaction>
</comment>
<dbReference type="EMBL" id="RAPN01000001">
    <property type="protein sequence ID" value="RKD91746.1"/>
    <property type="molecule type" value="Genomic_DNA"/>
</dbReference>
<evidence type="ECO:0000313" key="7">
    <source>
        <dbReference type="Proteomes" id="UP000283387"/>
    </source>
</evidence>
<dbReference type="PANTHER" id="PTHR42655">
    <property type="entry name" value="GLYCOGEN PHOSPHORYLASE"/>
    <property type="match status" value="1"/>
</dbReference>
<evidence type="ECO:0000313" key="6">
    <source>
        <dbReference type="EMBL" id="RKD91746.1"/>
    </source>
</evidence>
<dbReference type="Gene3D" id="3.40.50.2000">
    <property type="entry name" value="Glycogen Phosphorylase B"/>
    <property type="match status" value="2"/>
</dbReference>
<name>A0A419W8G5_9BACT</name>
<feature type="domain" description="DUF3417" evidence="5">
    <location>
        <begin position="15"/>
        <end position="116"/>
    </location>
</feature>
<dbReference type="PANTHER" id="PTHR42655:SF1">
    <property type="entry name" value="GLYCOGEN PHOSPHORYLASE"/>
    <property type="match status" value="1"/>
</dbReference>
<dbReference type="NCBIfam" id="TIGR02094">
    <property type="entry name" value="more_P_ylases"/>
    <property type="match status" value="1"/>
</dbReference>
<feature type="modified residue" description="N6-(pyridoxal phosphate)lysine" evidence="4">
    <location>
        <position position="600"/>
    </location>
</feature>
<dbReference type="OrthoDB" id="9760804at2"/>
<comment type="similarity">
    <text evidence="2">Belongs to the glycogen phosphorylase family.</text>
</comment>
<dbReference type="InterPro" id="IPR011834">
    <property type="entry name" value="Agluc_phsphrylas"/>
</dbReference>